<accession>T1DWU9</accession>
<organism evidence="1 2">
    <name type="scientific">Helicobacter fennelliae MRY12-0050</name>
    <dbReference type="NCBI Taxonomy" id="1325130"/>
    <lineage>
        <taxon>Bacteria</taxon>
        <taxon>Pseudomonadati</taxon>
        <taxon>Campylobacterota</taxon>
        <taxon>Epsilonproteobacteria</taxon>
        <taxon>Campylobacterales</taxon>
        <taxon>Helicobacteraceae</taxon>
        <taxon>Helicobacter</taxon>
    </lineage>
</organism>
<reference evidence="1 2" key="1">
    <citation type="journal article" date="2013" name="Genome Announc.">
        <title>Draft Genome Sequence of Helicobacter fennelliae Strain MRY12-0050, Isolated from a Bacteremia Patient.</title>
        <authorList>
            <person name="Rimbara E."/>
            <person name="Matsui M."/>
            <person name="Mori S."/>
            <person name="Suzuki S."/>
            <person name="Suzuki M."/>
            <person name="Kim H."/>
            <person name="Sekizuka T."/>
            <person name="Kuroda M."/>
            <person name="Shibayama K."/>
        </authorList>
    </citation>
    <scope>NUCLEOTIDE SEQUENCE [LARGE SCALE GENOMIC DNA]</scope>
    <source>
        <strain evidence="1 2">MRY12-0050</strain>
    </source>
</reference>
<proteinExistence type="predicted"/>
<sequence length="48" mass="5752">MPLRSKYRKSIKNLWHFTLFIHKKRAIYKNLSHCFVACIDLMLGSIQT</sequence>
<dbReference type="AlphaFoldDB" id="T1DWU9"/>
<keyword evidence="2" id="KW-1185">Reference proteome</keyword>
<gene>
    <name evidence="1" type="ORF">HFN_0972</name>
</gene>
<protein>
    <submittedName>
        <fullName evidence="1">Uncharacterized protein</fullName>
    </submittedName>
</protein>
<evidence type="ECO:0000313" key="1">
    <source>
        <dbReference type="EMBL" id="GAD19732.1"/>
    </source>
</evidence>
<name>T1DWU9_9HELI</name>
<comment type="caution">
    <text evidence="1">The sequence shown here is derived from an EMBL/GenBank/DDBJ whole genome shotgun (WGS) entry which is preliminary data.</text>
</comment>
<dbReference type="Proteomes" id="UP000018143">
    <property type="component" value="Unassembled WGS sequence"/>
</dbReference>
<dbReference type="STRING" id="1325130.HFN_0972"/>
<evidence type="ECO:0000313" key="2">
    <source>
        <dbReference type="Proteomes" id="UP000018143"/>
    </source>
</evidence>
<dbReference type="EMBL" id="BASD01000026">
    <property type="protein sequence ID" value="GAD19732.1"/>
    <property type="molecule type" value="Genomic_DNA"/>
</dbReference>